<dbReference type="AlphaFoldDB" id="A0A164WMM4"/>
<evidence type="ECO:0000313" key="1">
    <source>
        <dbReference type="EMBL" id="KZS95184.1"/>
    </source>
</evidence>
<dbReference type="Proteomes" id="UP000076722">
    <property type="component" value="Unassembled WGS sequence"/>
</dbReference>
<organism evidence="1 2">
    <name type="scientific">Sistotremastrum niveocremeum HHB9708</name>
    <dbReference type="NCBI Taxonomy" id="1314777"/>
    <lineage>
        <taxon>Eukaryota</taxon>
        <taxon>Fungi</taxon>
        <taxon>Dikarya</taxon>
        <taxon>Basidiomycota</taxon>
        <taxon>Agaricomycotina</taxon>
        <taxon>Agaricomycetes</taxon>
        <taxon>Sistotremastrales</taxon>
        <taxon>Sistotremastraceae</taxon>
        <taxon>Sertulicium</taxon>
        <taxon>Sertulicium niveocremeum</taxon>
    </lineage>
</organism>
<dbReference type="Gene3D" id="2.40.70.10">
    <property type="entry name" value="Acid Proteases"/>
    <property type="match status" value="1"/>
</dbReference>
<dbReference type="InterPro" id="IPR021109">
    <property type="entry name" value="Peptidase_aspartic_dom_sf"/>
</dbReference>
<protein>
    <recommendedName>
        <fullName evidence="3">Aspartic peptidase DDI1-type domain-containing protein</fullName>
    </recommendedName>
</protein>
<keyword evidence="2" id="KW-1185">Reference proteome</keyword>
<feature type="non-terminal residue" evidence="1">
    <location>
        <position position="1"/>
    </location>
</feature>
<gene>
    <name evidence="1" type="ORF">SISNIDRAFT_393785</name>
</gene>
<sequence>ESMPLRQMAVTINDQVTTLGCFDPGSEIVTMREELYKKLSGVQLRADDAVPMISANDNIDPTTGLIDALPLRIGGILFYAKVHVVPKSPAPLIIGMPFWAMADTRIDIYPDGFTSLTISDPN</sequence>
<dbReference type="EMBL" id="KV419402">
    <property type="protein sequence ID" value="KZS95184.1"/>
    <property type="molecule type" value="Genomic_DNA"/>
</dbReference>
<name>A0A164WMM4_9AGAM</name>
<feature type="non-terminal residue" evidence="1">
    <location>
        <position position="122"/>
    </location>
</feature>
<dbReference type="CDD" id="cd00303">
    <property type="entry name" value="retropepsin_like"/>
    <property type="match status" value="1"/>
</dbReference>
<reference evidence="1 2" key="1">
    <citation type="journal article" date="2016" name="Mol. Biol. Evol.">
        <title>Comparative Genomics of Early-Diverging Mushroom-Forming Fungi Provides Insights into the Origins of Lignocellulose Decay Capabilities.</title>
        <authorList>
            <person name="Nagy L.G."/>
            <person name="Riley R."/>
            <person name="Tritt A."/>
            <person name="Adam C."/>
            <person name="Daum C."/>
            <person name="Floudas D."/>
            <person name="Sun H."/>
            <person name="Yadav J.S."/>
            <person name="Pangilinan J."/>
            <person name="Larsson K.H."/>
            <person name="Matsuura K."/>
            <person name="Barry K."/>
            <person name="Labutti K."/>
            <person name="Kuo R."/>
            <person name="Ohm R.A."/>
            <person name="Bhattacharya S.S."/>
            <person name="Shirouzu T."/>
            <person name="Yoshinaga Y."/>
            <person name="Martin F.M."/>
            <person name="Grigoriev I.V."/>
            <person name="Hibbett D.S."/>
        </authorList>
    </citation>
    <scope>NUCLEOTIDE SEQUENCE [LARGE SCALE GENOMIC DNA]</scope>
    <source>
        <strain evidence="1 2">HHB9708</strain>
    </source>
</reference>
<dbReference type="Pfam" id="PF13650">
    <property type="entry name" value="Asp_protease_2"/>
    <property type="match status" value="1"/>
</dbReference>
<dbReference type="OrthoDB" id="5596707at2759"/>
<evidence type="ECO:0008006" key="3">
    <source>
        <dbReference type="Google" id="ProtNLM"/>
    </source>
</evidence>
<evidence type="ECO:0000313" key="2">
    <source>
        <dbReference type="Proteomes" id="UP000076722"/>
    </source>
</evidence>
<accession>A0A164WMM4</accession>
<proteinExistence type="predicted"/>